<sequence>MNIKIGQYIQGDSFLHKLDPRIKLVSMILFIVSIFLVPITLDTYNIVAMITLFIISILLVFLSGIPLGKVLQGLKAIVFLMTFTFIIQLFSIQPLGENPLLDLPMNLGLISIPLLILLLVLYFFVKKRIKFKTTWFFIFVVGIFYIQYAVTLIPMNLDGFNYQFLVYPSGLLRAGFIFLRIIAVMVVASLLTFTTSTIELNDGLESLMKPLRYIKVPTYMFSMMISLTLRSIPTLLNETDKIMKAQTSRGADFNESSIGQKIGQIIALLIPVFVISFDRAEDLSNAMEARGYIIGEERTKLDVYKIGFKDYLALFVTSAILITLVVMGIAL</sequence>
<dbReference type="OrthoDB" id="8075495at2"/>
<feature type="transmembrane region" description="Helical" evidence="5">
    <location>
        <begin position="77"/>
        <end position="95"/>
    </location>
</feature>
<keyword evidence="3 5" id="KW-1133">Transmembrane helix</keyword>
<evidence type="ECO:0000256" key="1">
    <source>
        <dbReference type="ARBA" id="ARBA00004141"/>
    </source>
</evidence>
<protein>
    <submittedName>
        <fullName evidence="6">Cobalt ABC transporter, permease CbiQ</fullName>
    </submittedName>
</protein>
<dbReference type="HOGENOM" id="CLU_056469_2_2_14"/>
<organism evidence="6 7">
    <name type="scientific">Acholeplasma oculi</name>
    <dbReference type="NCBI Taxonomy" id="35623"/>
    <lineage>
        <taxon>Bacteria</taxon>
        <taxon>Bacillati</taxon>
        <taxon>Mycoplasmatota</taxon>
        <taxon>Mollicutes</taxon>
        <taxon>Acholeplasmatales</taxon>
        <taxon>Acholeplasmataceae</taxon>
        <taxon>Acholeplasma</taxon>
    </lineage>
</organism>
<reference evidence="7" key="1">
    <citation type="submission" date="2014-05" db="EMBL/GenBank/DDBJ databases">
        <authorList>
            <person name="Kube M."/>
        </authorList>
    </citation>
    <scope>NUCLEOTIDE SEQUENCE [LARGE SCALE GENOMIC DNA]</scope>
</reference>
<evidence type="ECO:0000256" key="5">
    <source>
        <dbReference type="SAM" id="Phobius"/>
    </source>
</evidence>
<evidence type="ECO:0000313" key="7">
    <source>
        <dbReference type="Proteomes" id="UP000032434"/>
    </source>
</evidence>
<comment type="subcellular location">
    <subcellularLocation>
        <location evidence="1">Membrane</location>
        <topology evidence="1">Multi-pass membrane protein</topology>
    </subcellularLocation>
</comment>
<dbReference type="AlphaFoldDB" id="A0A061AIE9"/>
<dbReference type="Proteomes" id="UP000032434">
    <property type="component" value="Chromosome 1"/>
</dbReference>
<feature type="transmembrane region" description="Helical" evidence="5">
    <location>
        <begin position="107"/>
        <end position="125"/>
    </location>
</feature>
<dbReference type="PANTHER" id="PTHR33514:SF13">
    <property type="entry name" value="PROTEIN ABCI12, CHLOROPLASTIC"/>
    <property type="match status" value="1"/>
</dbReference>
<keyword evidence="7" id="KW-1185">Reference proteome</keyword>
<keyword evidence="2 5" id="KW-0812">Transmembrane</keyword>
<feature type="transmembrane region" description="Helical" evidence="5">
    <location>
        <begin position="137"/>
        <end position="157"/>
    </location>
</feature>
<dbReference type="STRING" id="35623.Aocu_13280"/>
<gene>
    <name evidence="6" type="primary">cbiQ</name>
    <name evidence="6" type="ORF">Aocu_13280</name>
</gene>
<dbReference type="Pfam" id="PF02361">
    <property type="entry name" value="CbiQ"/>
    <property type="match status" value="1"/>
</dbReference>
<dbReference type="InParanoid" id="A0A061AIE9"/>
<dbReference type="GO" id="GO:0005886">
    <property type="term" value="C:plasma membrane"/>
    <property type="evidence" value="ECO:0007669"/>
    <property type="project" value="TreeGrafter"/>
</dbReference>
<feature type="transmembrane region" description="Helical" evidence="5">
    <location>
        <begin position="46"/>
        <end position="65"/>
    </location>
</feature>
<keyword evidence="4 5" id="KW-0472">Membrane</keyword>
<dbReference type="CDD" id="cd16914">
    <property type="entry name" value="EcfT"/>
    <property type="match status" value="1"/>
</dbReference>
<dbReference type="EMBL" id="LK028559">
    <property type="protein sequence ID" value="CDR31401.1"/>
    <property type="molecule type" value="Genomic_DNA"/>
</dbReference>
<name>A0A061AIE9_9MOLU</name>
<feature type="transmembrane region" description="Helical" evidence="5">
    <location>
        <begin position="311"/>
        <end position="330"/>
    </location>
</feature>
<proteinExistence type="predicted"/>
<evidence type="ECO:0000256" key="4">
    <source>
        <dbReference type="ARBA" id="ARBA00023136"/>
    </source>
</evidence>
<accession>A0A061AIE9</accession>
<evidence type="ECO:0000256" key="2">
    <source>
        <dbReference type="ARBA" id="ARBA00022692"/>
    </source>
</evidence>
<dbReference type="PANTHER" id="PTHR33514">
    <property type="entry name" value="PROTEIN ABCI12, CHLOROPLASTIC"/>
    <property type="match status" value="1"/>
</dbReference>
<dbReference type="PATRIC" id="fig|35623.3.peg.1327"/>
<feature type="transmembrane region" description="Helical" evidence="5">
    <location>
        <begin position="21"/>
        <end position="40"/>
    </location>
</feature>
<evidence type="ECO:0000313" key="6">
    <source>
        <dbReference type="EMBL" id="CDR31401.1"/>
    </source>
</evidence>
<dbReference type="KEGG" id="aoc:Aocu_13280"/>
<evidence type="ECO:0000256" key="3">
    <source>
        <dbReference type="ARBA" id="ARBA00022989"/>
    </source>
</evidence>
<dbReference type="InterPro" id="IPR003339">
    <property type="entry name" value="ABC/ECF_trnsptr_transmembrane"/>
</dbReference>
<feature type="transmembrane region" description="Helical" evidence="5">
    <location>
        <begin position="177"/>
        <end position="198"/>
    </location>
</feature>
<dbReference type="FunCoup" id="A0A061AIE9">
    <property type="interactions" value="204"/>
</dbReference>
<dbReference type="RefSeq" id="WP_052670133.1">
    <property type="nucleotide sequence ID" value="NZ_FUZK01000001.1"/>
</dbReference>